<evidence type="ECO:0000313" key="1">
    <source>
        <dbReference type="EMBL" id="QWS34971.1"/>
    </source>
</evidence>
<gene>
    <name evidence="1" type="ORF">KM842_07575</name>
</gene>
<proteinExistence type="predicted"/>
<protein>
    <submittedName>
        <fullName evidence="1">SDR family oxidoreductase</fullName>
    </submittedName>
</protein>
<reference evidence="1" key="1">
    <citation type="submission" date="2021-06" db="EMBL/GenBank/DDBJ databases">
        <authorList>
            <person name="Ellington A.J."/>
            <person name="Bryan N.C."/>
            <person name="Christner B.C."/>
            <person name="Reisch C.R."/>
        </authorList>
    </citation>
    <scope>NUCLEOTIDE SEQUENCE</scope>
    <source>
        <strain evidence="1">L6-1</strain>
    </source>
</reference>
<accession>A0ACD1E7T4</accession>
<evidence type="ECO:0000313" key="2">
    <source>
        <dbReference type="Proteomes" id="UP000681794"/>
    </source>
</evidence>
<keyword evidence="2" id="KW-1185">Reference proteome</keyword>
<sequence length="246" mass="25843">MSAGTRIDGATLLVTGANGGLGVEFVAQALERGAARVYAAARTPRTWADERIVPLELDVDDQESVERAARTAGDTTITINNAGTTSLEPLSTGDVDVLRAVVETNLWGSLRVARAFAPVMQANGGGSLVNVLSAASWVHRLGSYSVSKAAMWAATDVLRLELAPVGIRVVGLHLGFTRTPMMTKQTVALPPMGEPDDVVRSAYDQIEAGALEVLADERSRQVRAALALPLETVYPEIAQLGPTGAA</sequence>
<name>A0ACD1E7T4_9MICO</name>
<organism evidence="1 2">
    <name type="scientific">Curtobacterium aetherium</name>
    <dbReference type="NCBI Taxonomy" id="2841594"/>
    <lineage>
        <taxon>Bacteria</taxon>
        <taxon>Bacillati</taxon>
        <taxon>Actinomycetota</taxon>
        <taxon>Actinomycetes</taxon>
        <taxon>Micrococcales</taxon>
        <taxon>Microbacteriaceae</taxon>
        <taxon>Curtobacterium</taxon>
    </lineage>
</organism>
<dbReference type="EMBL" id="CP076544">
    <property type="protein sequence ID" value="QWS34971.1"/>
    <property type="molecule type" value="Genomic_DNA"/>
</dbReference>
<dbReference type="Proteomes" id="UP000681794">
    <property type="component" value="Chromosome"/>
</dbReference>